<dbReference type="AlphaFoldDB" id="A0AAW0FNN3"/>
<evidence type="ECO:0000313" key="1">
    <source>
        <dbReference type="EMBL" id="KAK7680615.1"/>
    </source>
</evidence>
<organism evidence="1 2">
    <name type="scientific">Cerrena zonata</name>
    <dbReference type="NCBI Taxonomy" id="2478898"/>
    <lineage>
        <taxon>Eukaryota</taxon>
        <taxon>Fungi</taxon>
        <taxon>Dikarya</taxon>
        <taxon>Basidiomycota</taxon>
        <taxon>Agaricomycotina</taxon>
        <taxon>Agaricomycetes</taxon>
        <taxon>Polyporales</taxon>
        <taxon>Cerrenaceae</taxon>
        <taxon>Cerrena</taxon>
    </lineage>
</organism>
<evidence type="ECO:0000313" key="2">
    <source>
        <dbReference type="Proteomes" id="UP001385951"/>
    </source>
</evidence>
<reference evidence="1 2" key="1">
    <citation type="submission" date="2022-09" db="EMBL/GenBank/DDBJ databases">
        <authorList>
            <person name="Palmer J.M."/>
        </authorList>
    </citation>
    <scope>NUCLEOTIDE SEQUENCE [LARGE SCALE GENOMIC DNA]</scope>
    <source>
        <strain evidence="1 2">DSM 7382</strain>
    </source>
</reference>
<keyword evidence="2" id="KW-1185">Reference proteome</keyword>
<sequence length="101" mass="11542">MEGKNTSLWYRVGVGGLIVPRFQDKYSRGMSMRTVNNPTILDKKKNTSPPRSPKLILVLRELCTCRTFSPHLVAGPSVFLPPPVSFVVWTYHRYPIQRIPT</sequence>
<comment type="caution">
    <text evidence="1">The sequence shown here is derived from an EMBL/GenBank/DDBJ whole genome shotgun (WGS) entry which is preliminary data.</text>
</comment>
<dbReference type="Proteomes" id="UP001385951">
    <property type="component" value="Unassembled WGS sequence"/>
</dbReference>
<proteinExistence type="predicted"/>
<dbReference type="EMBL" id="JASBNA010000048">
    <property type="protein sequence ID" value="KAK7680615.1"/>
    <property type="molecule type" value="Genomic_DNA"/>
</dbReference>
<accession>A0AAW0FNN3</accession>
<protein>
    <submittedName>
        <fullName evidence="1">Uncharacterized protein</fullName>
    </submittedName>
</protein>
<name>A0AAW0FNN3_9APHY</name>
<gene>
    <name evidence="1" type="ORF">QCA50_016397</name>
</gene>